<dbReference type="NCBIfam" id="TIGR00398">
    <property type="entry name" value="metG"/>
    <property type="match status" value="1"/>
</dbReference>
<dbReference type="Proteomes" id="UP000295724">
    <property type="component" value="Unassembled WGS sequence"/>
</dbReference>
<dbReference type="Gene3D" id="2.40.50.140">
    <property type="entry name" value="Nucleic acid-binding proteins"/>
    <property type="match status" value="1"/>
</dbReference>
<dbReference type="InterPro" id="IPR033911">
    <property type="entry name" value="MetRS_core"/>
</dbReference>
<keyword evidence="8 16" id="KW-0479">Metal-binding</keyword>
<sequence>MDKTNQPVRKILITSALPYASGSLHLGHFVEHSQSDIWARLMRSMGHEVKFLCADDAHGTPIMLNAEKQGMTPEAMVDEIKQEHWRDLQAFGVSYDHYHSTHSAENKQLVQEIYLKLKAAGHIDSKIVEQYFDPEKEMFLPDRFVKGTCPKCGAEDQYSDGCESCGSTYDATEIKNPVSVVSGATPVMKESKHLFVNLKNFEPMLKQWVSSGSLQEEVTNKLAEWFEAGLQSWDISRDAPYFGFEIPEEEGKYFYVWMDAPVGYLACLKYVCDQNGEDFAPWVDPKTEHEMYHFIGKDILYFHSLFWPAMLQGANMKLPNAVYVHGFLTVNGTKMSKSRGTFIKASTYLTHLNPDYLRYYFAAKLSDGLVDIDLNMDDFRQRVNSDLVGKVVNIASRCAGFIKKKFDSKLSMELHNPALYTEFLSHSDEIASLFENRKYNAAIRQIMALADKANQYIADMAPWVAVKDEAKLEEVHQVCSTGINLFRILMTWLAPVIPFTARKSEAFLNVDLNDWFAIEQPMLGHSINKFKPLISRIEPETLEKIIEQSKQDLAAATQPINKTESNGQLAADPISAEIDFNTFAQTDLRVVKIIDAQHVEKADKLLQLTLDLGGETRNVFAGIKSAYQPEDLIGKHTVMVANLAPRKMRFGVSEGMVLAAGPGGDELFILEPHEGAKPGMRVK</sequence>
<dbReference type="NCBIfam" id="NF001100">
    <property type="entry name" value="PRK00133.1"/>
    <property type="match status" value="1"/>
</dbReference>
<keyword evidence="6 16" id="KW-0820">tRNA-binding</keyword>
<keyword evidence="14 16" id="KW-0030">Aminoacyl-tRNA synthetase</keyword>
<dbReference type="GO" id="GO:0000049">
    <property type="term" value="F:tRNA binding"/>
    <property type="evidence" value="ECO:0007669"/>
    <property type="project" value="UniProtKB-UniRule"/>
</dbReference>
<proteinExistence type="inferred from homology"/>
<feature type="binding site" evidence="16">
    <location>
        <position position="152"/>
    </location>
    <ligand>
        <name>Zn(2+)</name>
        <dbReference type="ChEBI" id="CHEBI:29105"/>
    </ligand>
</feature>
<evidence type="ECO:0000256" key="10">
    <source>
        <dbReference type="ARBA" id="ARBA00022833"/>
    </source>
</evidence>
<dbReference type="CDD" id="cd00814">
    <property type="entry name" value="MetRS_core"/>
    <property type="match status" value="1"/>
</dbReference>
<dbReference type="InterPro" id="IPR012340">
    <property type="entry name" value="NA-bd_OB-fold"/>
</dbReference>
<evidence type="ECO:0000256" key="4">
    <source>
        <dbReference type="ARBA" id="ARBA00011738"/>
    </source>
</evidence>
<dbReference type="GO" id="GO:0046872">
    <property type="term" value="F:metal ion binding"/>
    <property type="evidence" value="ECO:0007669"/>
    <property type="project" value="UniProtKB-KW"/>
</dbReference>
<dbReference type="InterPro" id="IPR014758">
    <property type="entry name" value="Met-tRNA_synth"/>
</dbReference>
<dbReference type="SUPFAM" id="SSF50249">
    <property type="entry name" value="Nucleic acid-binding proteins"/>
    <property type="match status" value="1"/>
</dbReference>
<evidence type="ECO:0000259" key="17">
    <source>
        <dbReference type="PROSITE" id="PS50886"/>
    </source>
</evidence>
<dbReference type="GO" id="GO:0005829">
    <property type="term" value="C:cytosol"/>
    <property type="evidence" value="ECO:0007669"/>
    <property type="project" value="TreeGrafter"/>
</dbReference>
<dbReference type="AlphaFoldDB" id="A0A4V3DI59"/>
<comment type="subunit">
    <text evidence="4 16">Homodimer.</text>
</comment>
<dbReference type="SUPFAM" id="SSF57770">
    <property type="entry name" value="Methionyl-tRNA synthetase (MetRS), Zn-domain"/>
    <property type="match status" value="1"/>
</dbReference>
<keyword evidence="9 16" id="KW-0547">Nucleotide-binding</keyword>
<feature type="binding site" evidence="16">
    <location>
        <position position="165"/>
    </location>
    <ligand>
        <name>Zn(2+)</name>
        <dbReference type="ChEBI" id="CHEBI:29105"/>
    </ligand>
</feature>
<evidence type="ECO:0000256" key="16">
    <source>
        <dbReference type="HAMAP-Rule" id="MF_00098"/>
    </source>
</evidence>
<evidence type="ECO:0000313" key="19">
    <source>
        <dbReference type="Proteomes" id="UP000295724"/>
    </source>
</evidence>
<evidence type="ECO:0000256" key="6">
    <source>
        <dbReference type="ARBA" id="ARBA00022555"/>
    </source>
</evidence>
<evidence type="ECO:0000256" key="9">
    <source>
        <dbReference type="ARBA" id="ARBA00022741"/>
    </source>
</evidence>
<organism evidence="18 19">
    <name type="scientific">Marinicella litoralis</name>
    <dbReference type="NCBI Taxonomy" id="644220"/>
    <lineage>
        <taxon>Bacteria</taxon>
        <taxon>Pseudomonadati</taxon>
        <taxon>Pseudomonadota</taxon>
        <taxon>Gammaproteobacteria</taxon>
        <taxon>Lysobacterales</taxon>
        <taxon>Marinicellaceae</taxon>
        <taxon>Marinicella</taxon>
    </lineage>
</organism>
<reference evidence="18 19" key="1">
    <citation type="submission" date="2019-03" db="EMBL/GenBank/DDBJ databases">
        <title>Genomic Encyclopedia of Type Strains, Phase IV (KMG-IV): sequencing the most valuable type-strain genomes for metagenomic binning, comparative biology and taxonomic classification.</title>
        <authorList>
            <person name="Goeker M."/>
        </authorList>
    </citation>
    <scope>NUCLEOTIDE SEQUENCE [LARGE SCALE GENOMIC DNA]</scope>
    <source>
        <strain evidence="18 19">DSM 25488</strain>
    </source>
</reference>
<evidence type="ECO:0000256" key="7">
    <source>
        <dbReference type="ARBA" id="ARBA00022598"/>
    </source>
</evidence>
<dbReference type="GO" id="GO:0005524">
    <property type="term" value="F:ATP binding"/>
    <property type="evidence" value="ECO:0007669"/>
    <property type="project" value="UniProtKB-UniRule"/>
</dbReference>
<feature type="binding site" evidence="16">
    <location>
        <position position="149"/>
    </location>
    <ligand>
        <name>Zn(2+)</name>
        <dbReference type="ChEBI" id="CHEBI:29105"/>
    </ligand>
</feature>
<evidence type="ECO:0000313" key="18">
    <source>
        <dbReference type="EMBL" id="TDR20831.1"/>
    </source>
</evidence>
<feature type="short sequence motif" description="'KMSKS' region" evidence="16">
    <location>
        <begin position="334"/>
        <end position="338"/>
    </location>
</feature>
<dbReference type="GO" id="GO:0004825">
    <property type="term" value="F:methionine-tRNA ligase activity"/>
    <property type="evidence" value="ECO:0007669"/>
    <property type="project" value="UniProtKB-UniRule"/>
</dbReference>
<evidence type="ECO:0000256" key="1">
    <source>
        <dbReference type="ARBA" id="ARBA00003314"/>
    </source>
</evidence>
<dbReference type="Pfam" id="PF01588">
    <property type="entry name" value="tRNA_bind"/>
    <property type="match status" value="1"/>
</dbReference>
<dbReference type="HAMAP" id="MF_00098">
    <property type="entry name" value="Met_tRNA_synth_type1"/>
    <property type="match status" value="1"/>
</dbReference>
<dbReference type="SUPFAM" id="SSF52374">
    <property type="entry name" value="Nucleotidylyl transferase"/>
    <property type="match status" value="1"/>
</dbReference>
<dbReference type="InterPro" id="IPR023458">
    <property type="entry name" value="Met-tRNA_ligase_1"/>
</dbReference>
<evidence type="ECO:0000256" key="2">
    <source>
        <dbReference type="ARBA" id="ARBA00004496"/>
    </source>
</evidence>
<dbReference type="FunFam" id="1.10.730.10:FF:000005">
    <property type="entry name" value="Methionine--tRNA ligase"/>
    <property type="match status" value="1"/>
</dbReference>
<keyword evidence="12 16" id="KW-0694">RNA-binding</keyword>
<keyword evidence="13 16" id="KW-0648">Protein biosynthesis</keyword>
<keyword evidence="10 16" id="KW-0862">Zinc</keyword>
<evidence type="ECO:0000256" key="14">
    <source>
        <dbReference type="ARBA" id="ARBA00023146"/>
    </source>
</evidence>
<comment type="subcellular location">
    <subcellularLocation>
        <location evidence="2 16">Cytoplasm</location>
    </subcellularLocation>
</comment>
<dbReference type="FunFam" id="2.20.28.20:FF:000001">
    <property type="entry name" value="Methionine--tRNA ligase"/>
    <property type="match status" value="1"/>
</dbReference>
<dbReference type="FunFam" id="2.40.50.140:FF:000042">
    <property type="entry name" value="Methionine--tRNA ligase"/>
    <property type="match status" value="1"/>
</dbReference>
<dbReference type="CDD" id="cd07957">
    <property type="entry name" value="Anticodon_Ia_Met"/>
    <property type="match status" value="1"/>
</dbReference>
<accession>A0A4V3DI59</accession>
<evidence type="ECO:0000256" key="12">
    <source>
        <dbReference type="ARBA" id="ARBA00022884"/>
    </source>
</evidence>
<dbReference type="PROSITE" id="PS00178">
    <property type="entry name" value="AA_TRNA_LIGASE_I"/>
    <property type="match status" value="1"/>
</dbReference>
<dbReference type="Pfam" id="PF19303">
    <property type="entry name" value="Anticodon_3"/>
    <property type="match status" value="1"/>
</dbReference>
<dbReference type="Gene3D" id="3.40.50.620">
    <property type="entry name" value="HUPs"/>
    <property type="match status" value="1"/>
</dbReference>
<comment type="catalytic activity">
    <reaction evidence="15 16">
        <text>tRNA(Met) + L-methionine + ATP = L-methionyl-tRNA(Met) + AMP + diphosphate</text>
        <dbReference type="Rhea" id="RHEA:13481"/>
        <dbReference type="Rhea" id="RHEA-COMP:9667"/>
        <dbReference type="Rhea" id="RHEA-COMP:9698"/>
        <dbReference type="ChEBI" id="CHEBI:30616"/>
        <dbReference type="ChEBI" id="CHEBI:33019"/>
        <dbReference type="ChEBI" id="CHEBI:57844"/>
        <dbReference type="ChEBI" id="CHEBI:78442"/>
        <dbReference type="ChEBI" id="CHEBI:78530"/>
        <dbReference type="ChEBI" id="CHEBI:456215"/>
        <dbReference type="EC" id="6.1.1.10"/>
    </reaction>
</comment>
<dbReference type="CDD" id="cd02800">
    <property type="entry name" value="tRNA_bind_EcMetRS_like"/>
    <property type="match status" value="1"/>
</dbReference>
<keyword evidence="7 16" id="KW-0436">Ligase</keyword>
<dbReference type="Pfam" id="PF09334">
    <property type="entry name" value="tRNA-synt_1g"/>
    <property type="match status" value="1"/>
</dbReference>
<keyword evidence="5 16" id="KW-0963">Cytoplasm</keyword>
<comment type="caution">
    <text evidence="18">The sequence shown here is derived from an EMBL/GenBank/DDBJ whole genome shotgun (WGS) entry which is preliminary data.</text>
</comment>
<dbReference type="InterPro" id="IPR001412">
    <property type="entry name" value="aa-tRNA-synth_I_CS"/>
</dbReference>
<comment type="cofactor">
    <cofactor evidence="16">
        <name>Zn(2+)</name>
        <dbReference type="ChEBI" id="CHEBI:29105"/>
    </cofactor>
    <text evidence="16">Binds 1 zinc ion per subunit.</text>
</comment>
<dbReference type="PANTHER" id="PTHR45765">
    <property type="entry name" value="METHIONINE--TRNA LIGASE"/>
    <property type="match status" value="1"/>
</dbReference>
<evidence type="ECO:0000256" key="11">
    <source>
        <dbReference type="ARBA" id="ARBA00022840"/>
    </source>
</evidence>
<dbReference type="Gene3D" id="1.10.730.10">
    <property type="entry name" value="Isoleucyl-tRNA Synthetase, Domain 1"/>
    <property type="match status" value="1"/>
</dbReference>
<dbReference type="PRINTS" id="PR01041">
    <property type="entry name" value="TRNASYNTHMET"/>
</dbReference>
<dbReference type="InterPro" id="IPR009080">
    <property type="entry name" value="tRNAsynth_Ia_anticodon-bd"/>
</dbReference>
<dbReference type="InterPro" id="IPR014729">
    <property type="entry name" value="Rossmann-like_a/b/a_fold"/>
</dbReference>
<evidence type="ECO:0000256" key="5">
    <source>
        <dbReference type="ARBA" id="ARBA00022490"/>
    </source>
</evidence>
<dbReference type="RefSeq" id="WP_099018654.1">
    <property type="nucleotide sequence ID" value="NZ_NIHB01000001.1"/>
</dbReference>
<gene>
    <name evidence="16" type="primary">metG</name>
    <name evidence="18" type="ORF">C8D91_1809</name>
</gene>
<evidence type="ECO:0000256" key="3">
    <source>
        <dbReference type="ARBA" id="ARBA00008258"/>
    </source>
</evidence>
<dbReference type="PANTHER" id="PTHR45765:SF1">
    <property type="entry name" value="METHIONINE--TRNA LIGASE, CYTOPLASMIC"/>
    <property type="match status" value="1"/>
</dbReference>
<keyword evidence="11 16" id="KW-0067">ATP-binding</keyword>
<dbReference type="PROSITE" id="PS50886">
    <property type="entry name" value="TRBD"/>
    <property type="match status" value="1"/>
</dbReference>
<dbReference type="OrthoDB" id="9810191at2"/>
<dbReference type="InterPro" id="IPR041872">
    <property type="entry name" value="Anticodon_Met"/>
</dbReference>
<dbReference type="SUPFAM" id="SSF47323">
    <property type="entry name" value="Anticodon-binding domain of a subclass of class I aminoacyl-tRNA synthetases"/>
    <property type="match status" value="1"/>
</dbReference>
<dbReference type="InterPro" id="IPR029038">
    <property type="entry name" value="MetRS_Zn"/>
</dbReference>
<dbReference type="InterPro" id="IPR015413">
    <property type="entry name" value="Methionyl/Leucyl_tRNA_Synth"/>
</dbReference>
<dbReference type="InterPro" id="IPR004495">
    <property type="entry name" value="Met-tRNA-synth_bsu_C"/>
</dbReference>
<feature type="short sequence motif" description="'HIGH' region" evidence="16">
    <location>
        <begin position="18"/>
        <end position="28"/>
    </location>
</feature>
<evidence type="ECO:0000256" key="13">
    <source>
        <dbReference type="ARBA" id="ARBA00022917"/>
    </source>
</evidence>
<dbReference type="EC" id="6.1.1.10" evidence="16"/>
<dbReference type="InterPro" id="IPR002547">
    <property type="entry name" value="tRNA-bd_dom"/>
</dbReference>
<evidence type="ECO:0000256" key="8">
    <source>
        <dbReference type="ARBA" id="ARBA00022723"/>
    </source>
</evidence>
<dbReference type="EMBL" id="SNZB01000003">
    <property type="protein sequence ID" value="TDR20831.1"/>
    <property type="molecule type" value="Genomic_DNA"/>
</dbReference>
<comment type="function">
    <text evidence="1 16">Is required not only for elongation of protein synthesis but also for the initiation of all mRNA translation through initiator tRNA(fMet) aminoacylation.</text>
</comment>
<evidence type="ECO:0000256" key="15">
    <source>
        <dbReference type="ARBA" id="ARBA00047364"/>
    </source>
</evidence>
<feature type="binding site" evidence="16">
    <location>
        <position position="337"/>
    </location>
    <ligand>
        <name>ATP</name>
        <dbReference type="ChEBI" id="CHEBI:30616"/>
    </ligand>
</feature>
<name>A0A4V3DI59_9GAMM</name>
<keyword evidence="19" id="KW-1185">Reference proteome</keyword>
<dbReference type="Gene3D" id="2.20.28.20">
    <property type="entry name" value="Methionyl-tRNA synthetase, Zn-domain"/>
    <property type="match status" value="1"/>
</dbReference>
<comment type="similarity">
    <text evidence="3 16">Belongs to the class-I aminoacyl-tRNA synthetase family. MetG type 1 subfamily.</text>
</comment>
<protein>
    <recommendedName>
        <fullName evidence="16">Methionine--tRNA ligase</fullName>
        <ecNumber evidence="16">6.1.1.10</ecNumber>
    </recommendedName>
    <alternativeName>
        <fullName evidence="16">Methionyl-tRNA synthetase</fullName>
        <shortName evidence="16">MetRS</shortName>
    </alternativeName>
</protein>
<dbReference type="GO" id="GO:0006431">
    <property type="term" value="P:methionyl-tRNA aminoacylation"/>
    <property type="evidence" value="ECO:0007669"/>
    <property type="project" value="UniProtKB-UniRule"/>
</dbReference>
<dbReference type="NCBIfam" id="TIGR00399">
    <property type="entry name" value="metG_C_term"/>
    <property type="match status" value="1"/>
</dbReference>
<feature type="domain" description="TRNA-binding" evidence="17">
    <location>
        <begin position="582"/>
        <end position="683"/>
    </location>
</feature>
<feature type="binding site" evidence="16">
    <location>
        <position position="162"/>
    </location>
    <ligand>
        <name>Zn(2+)</name>
        <dbReference type="ChEBI" id="CHEBI:29105"/>
    </ligand>
</feature>